<accession>A0A8J1M9E1</accession>
<dbReference type="RefSeq" id="XP_041437971.1">
    <property type="nucleotide sequence ID" value="XM_041582037.1"/>
</dbReference>
<feature type="coiled-coil region" evidence="1">
    <location>
        <begin position="108"/>
        <end position="169"/>
    </location>
</feature>
<evidence type="ECO:0000256" key="2">
    <source>
        <dbReference type="SAM" id="MobiDB-lite"/>
    </source>
</evidence>
<dbReference type="GeneID" id="121399976"/>
<feature type="compositionally biased region" description="Basic and acidic residues" evidence="2">
    <location>
        <begin position="200"/>
        <end position="222"/>
    </location>
</feature>
<evidence type="ECO:0000256" key="1">
    <source>
        <dbReference type="SAM" id="Coils"/>
    </source>
</evidence>
<dbReference type="OrthoDB" id="9909498at2759"/>
<proteinExistence type="predicted"/>
<dbReference type="KEGG" id="xla:121399976"/>
<name>A0A8J1M9E1_XENLA</name>
<feature type="compositionally biased region" description="Basic and acidic residues" evidence="2">
    <location>
        <begin position="263"/>
        <end position="275"/>
    </location>
</feature>
<feature type="region of interest" description="Disordered" evidence="2">
    <location>
        <begin position="200"/>
        <end position="297"/>
    </location>
</feature>
<keyword evidence="3" id="KW-1185">Reference proteome</keyword>
<evidence type="ECO:0000313" key="4">
    <source>
        <dbReference type="RefSeq" id="XP_041437971.1"/>
    </source>
</evidence>
<dbReference type="AlphaFoldDB" id="A0A8J1M9E1"/>
<dbReference type="Proteomes" id="UP000186698">
    <property type="component" value="Chromosome 2L"/>
</dbReference>
<reference evidence="4" key="1">
    <citation type="submission" date="2025-08" db="UniProtKB">
        <authorList>
            <consortium name="RefSeq"/>
        </authorList>
    </citation>
    <scope>IDENTIFICATION</scope>
    <source>
        <strain evidence="4">J_2021</strain>
        <tissue evidence="4">Erythrocytes</tissue>
    </source>
</reference>
<protein>
    <submittedName>
        <fullName evidence="4">Uncharacterized protein LOC121399976</fullName>
    </submittedName>
</protein>
<sequence length="297" mass="34522">MSFADISQITTKCAAPFGFTEEERREILGTAHTIPVLTPVTPERNLLKHYDFIMKKELSLTLHLSTLIEYVKVSRIPRGLRVHLEPILCKDDPVFKERWHQILDKCSLDLMTLTIQSLQKEIKEISQEVHKLTQDMKEAFTAIKTAEVIEATKIELEKLQSNLLQKKLRKFKRDTQDYQMGRVYTWAQWRGGERRDTRRYYRPRDGRIRMTSPERQREHSRTDTSPAESLERSSESSQDTGSGVLRSQPAIPFLGTSAQGGDSRGDPGTDRRDMYPRQAAQNKRYQGDKDNRSRKKR</sequence>
<evidence type="ECO:0000313" key="3">
    <source>
        <dbReference type="Proteomes" id="UP000186698"/>
    </source>
</evidence>
<keyword evidence="1" id="KW-0175">Coiled coil</keyword>
<organism evidence="3 4">
    <name type="scientific">Xenopus laevis</name>
    <name type="common">African clawed frog</name>
    <dbReference type="NCBI Taxonomy" id="8355"/>
    <lineage>
        <taxon>Eukaryota</taxon>
        <taxon>Metazoa</taxon>
        <taxon>Chordata</taxon>
        <taxon>Craniata</taxon>
        <taxon>Vertebrata</taxon>
        <taxon>Euteleostomi</taxon>
        <taxon>Amphibia</taxon>
        <taxon>Batrachia</taxon>
        <taxon>Anura</taxon>
        <taxon>Pipoidea</taxon>
        <taxon>Pipidae</taxon>
        <taxon>Xenopodinae</taxon>
        <taxon>Xenopus</taxon>
        <taxon>Xenopus</taxon>
    </lineage>
</organism>
<gene>
    <name evidence="4" type="primary">LOC121399976</name>
</gene>